<protein>
    <submittedName>
        <fullName evidence="2">Uncharacterized protein</fullName>
    </submittedName>
</protein>
<reference evidence="2 3" key="1">
    <citation type="journal article" date="2006" name="Nature">
        <title>Insights from the genome of the biotrophic fungal plant pathogen Ustilago maydis.</title>
        <authorList>
            <person name="Kamper J."/>
            <person name="Kahmann R."/>
            <person name="Bolker M."/>
            <person name="Ma L.J."/>
            <person name="Brefort T."/>
            <person name="Saville B.J."/>
            <person name="Banuett F."/>
            <person name="Kronstad J.W."/>
            <person name="Gold S.E."/>
            <person name="Muller O."/>
            <person name="Perlin M.H."/>
            <person name="Wosten H.A."/>
            <person name="de Vries R."/>
            <person name="Ruiz-Herrera J."/>
            <person name="Reynaga-Pena C.G."/>
            <person name="Snetselaar K."/>
            <person name="McCann M."/>
            <person name="Perez-Martin J."/>
            <person name="Feldbrugge M."/>
            <person name="Basse C.W."/>
            <person name="Steinberg G."/>
            <person name="Ibeas J.I."/>
            <person name="Holloman W."/>
            <person name="Guzman P."/>
            <person name="Farman M."/>
            <person name="Stajich J.E."/>
            <person name="Sentandreu R."/>
            <person name="Gonzalez-Prieto J.M."/>
            <person name="Kennell J.C."/>
            <person name="Molina L."/>
            <person name="Schirawski J."/>
            <person name="Mendoza-Mendoza A."/>
            <person name="Greilinger D."/>
            <person name="Munch K."/>
            <person name="Rossel N."/>
            <person name="Scherer M."/>
            <person name="Vranes M."/>
            <person name="Ladendorf O."/>
            <person name="Vincon V."/>
            <person name="Fuchs U."/>
            <person name="Sandrock B."/>
            <person name="Meng S."/>
            <person name="Ho E.C."/>
            <person name="Cahill M.J."/>
            <person name="Boyce K.J."/>
            <person name="Klose J."/>
            <person name="Klosterman S.J."/>
            <person name="Deelstra H.J."/>
            <person name="Ortiz-Castellanos L."/>
            <person name="Li W."/>
            <person name="Sanchez-Alonso P."/>
            <person name="Schreier P.H."/>
            <person name="Hauser-Hahn I."/>
            <person name="Vaupel M."/>
            <person name="Koopmann E."/>
            <person name="Friedrich G."/>
            <person name="Voss H."/>
            <person name="Schluter T."/>
            <person name="Margolis J."/>
            <person name="Platt D."/>
            <person name="Swimmer C."/>
            <person name="Gnirke A."/>
            <person name="Chen F."/>
            <person name="Vysotskaia V."/>
            <person name="Mannhaupt G."/>
            <person name="Guldener U."/>
            <person name="Munsterkotter M."/>
            <person name="Haase D."/>
            <person name="Oesterheld M."/>
            <person name="Mewes H.W."/>
            <person name="Mauceli E.W."/>
            <person name="DeCaprio D."/>
            <person name="Wade C.M."/>
            <person name="Butler J."/>
            <person name="Young S."/>
            <person name="Jaffe D.B."/>
            <person name="Calvo S."/>
            <person name="Nusbaum C."/>
            <person name="Galagan J."/>
            <person name="Birren B.W."/>
        </authorList>
    </citation>
    <scope>NUCLEOTIDE SEQUENCE [LARGE SCALE GENOMIC DNA]</scope>
    <source>
        <strain evidence="3">DSM 14603 / FGSC 9021 / UM521</strain>
    </source>
</reference>
<proteinExistence type="predicted"/>
<name>A0A0D1CZ10_MYCMD</name>
<evidence type="ECO:0000313" key="2">
    <source>
        <dbReference type="EMBL" id="KIS71498.1"/>
    </source>
</evidence>
<sequence length="117" mass="12428">MNGFNLASQTTALKQSVLGKPHLFVLVHLPWTVLQPPTACGKQSRSSSDASSLSSSRKSLSADGHKNPFVNCLVVSCPANPPHSSRWSRSLVSLTRLAAGPLLTRPSHSCLLARSLA</sequence>
<dbReference type="VEuPathDB" id="FungiDB:UMAG_01394"/>
<dbReference type="Proteomes" id="UP000000561">
    <property type="component" value="Chromosome 2"/>
</dbReference>
<dbReference type="RefSeq" id="XP_011387278.1">
    <property type="nucleotide sequence ID" value="XM_011388976.1"/>
</dbReference>
<accession>A0A0D1CZ10</accession>
<dbReference type="AlphaFoldDB" id="A0A0D1CZ10"/>
<dbReference type="STRING" id="237631.A0A0D1CZ10"/>
<gene>
    <name evidence="2" type="ORF">UMAG_01394</name>
</gene>
<keyword evidence="3" id="KW-1185">Reference proteome</keyword>
<organism evidence="2 3">
    <name type="scientific">Mycosarcoma maydis</name>
    <name type="common">Corn smut fungus</name>
    <name type="synonym">Ustilago maydis</name>
    <dbReference type="NCBI Taxonomy" id="5270"/>
    <lineage>
        <taxon>Eukaryota</taxon>
        <taxon>Fungi</taxon>
        <taxon>Dikarya</taxon>
        <taxon>Basidiomycota</taxon>
        <taxon>Ustilaginomycotina</taxon>
        <taxon>Ustilaginomycetes</taxon>
        <taxon>Ustilaginales</taxon>
        <taxon>Ustilaginaceae</taxon>
        <taxon>Mycosarcoma</taxon>
    </lineage>
</organism>
<dbReference type="EMBL" id="CM003141">
    <property type="protein sequence ID" value="KIS71498.1"/>
    <property type="molecule type" value="Genomic_DNA"/>
</dbReference>
<dbReference type="KEGG" id="uma:UMAG_01394"/>
<evidence type="ECO:0000256" key="1">
    <source>
        <dbReference type="SAM" id="MobiDB-lite"/>
    </source>
</evidence>
<evidence type="ECO:0000313" key="3">
    <source>
        <dbReference type="Proteomes" id="UP000000561"/>
    </source>
</evidence>
<feature type="region of interest" description="Disordered" evidence="1">
    <location>
        <begin position="37"/>
        <end position="65"/>
    </location>
</feature>
<dbReference type="InParanoid" id="A0A0D1CZ10"/>
<feature type="compositionally biased region" description="Low complexity" evidence="1">
    <location>
        <begin position="44"/>
        <end position="62"/>
    </location>
</feature>
<dbReference type="GeneID" id="23562434"/>